<dbReference type="AlphaFoldDB" id="A0A162L034"/>
<dbReference type="Pfam" id="PF24883">
    <property type="entry name" value="NPHP3_N"/>
    <property type="match status" value="1"/>
</dbReference>
<dbReference type="Pfam" id="PF22939">
    <property type="entry name" value="WHD_GPIID"/>
    <property type="match status" value="1"/>
</dbReference>
<evidence type="ECO:0000313" key="4">
    <source>
        <dbReference type="EMBL" id="OAA82398.1"/>
    </source>
</evidence>
<keyword evidence="1" id="KW-0677">Repeat</keyword>
<gene>
    <name evidence="4" type="ORF">LEL_01943</name>
</gene>
<proteinExistence type="predicted"/>
<dbReference type="InterPro" id="IPR054471">
    <property type="entry name" value="GPIID_WHD"/>
</dbReference>
<dbReference type="SUPFAM" id="SSF52540">
    <property type="entry name" value="P-loop containing nucleoside triphosphate hydrolases"/>
    <property type="match status" value="1"/>
</dbReference>
<dbReference type="PANTHER" id="PTHR10039:SF16">
    <property type="entry name" value="GPI INOSITOL-DEACYLASE"/>
    <property type="match status" value="1"/>
</dbReference>
<dbReference type="InterPro" id="IPR015943">
    <property type="entry name" value="WD40/YVTN_repeat-like_dom_sf"/>
</dbReference>
<comment type="caution">
    <text evidence="4">The sequence shown here is derived from an EMBL/GenBank/DDBJ whole genome shotgun (WGS) entry which is preliminary data.</text>
</comment>
<evidence type="ECO:0000259" key="2">
    <source>
        <dbReference type="Pfam" id="PF22939"/>
    </source>
</evidence>
<dbReference type="InterPro" id="IPR027417">
    <property type="entry name" value="P-loop_NTPase"/>
</dbReference>
<evidence type="ECO:0000256" key="1">
    <source>
        <dbReference type="ARBA" id="ARBA00022737"/>
    </source>
</evidence>
<dbReference type="SUPFAM" id="SSF50998">
    <property type="entry name" value="Quinoprotein alcohol dehydrogenase-like"/>
    <property type="match status" value="1"/>
</dbReference>
<evidence type="ECO:0000259" key="3">
    <source>
        <dbReference type="Pfam" id="PF24883"/>
    </source>
</evidence>
<protein>
    <submittedName>
        <fullName evidence="4">WD40 repeat-like-containing domain protein</fullName>
    </submittedName>
</protein>
<evidence type="ECO:0000313" key="5">
    <source>
        <dbReference type="Proteomes" id="UP000076881"/>
    </source>
</evidence>
<dbReference type="OrthoDB" id="1658288at2759"/>
<dbReference type="EMBL" id="AZHF01000001">
    <property type="protein sequence ID" value="OAA82398.1"/>
    <property type="molecule type" value="Genomic_DNA"/>
</dbReference>
<feature type="domain" description="GPI inositol-deacylase winged helix" evidence="2">
    <location>
        <begin position="292"/>
        <end position="367"/>
    </location>
</feature>
<sequence>MPENIEHDIEHFESRRAEGTCTGILQKEPVKAWLEGNQAKVLWIFGRPARGKSVIASYLSRYLQSEGILTQFFFFRAGDDSKRTISSFLSSMAFQTCLNIPQFRKATSETVKSGWKVRETEWRTLWKRIFENMLLEFNITRPIYWVIDGIDECSSSLPLLELISAINQSKLPIYIALISRWGEDISSALERAKTKASYLSLCIDKDDEDIRLFIDDELKYTNWGDEVRASVKDEILKNANDNFLWVSLVLEEMKDCHTEDDIKERLVELPHGMSSLYQRMEKAILALKRPSDKSLSQRLLSWVVQARKALTTAELVDILEPDFGRILDLSHTLGRLCGQFITVEGDKSVSLVHHTAREYLTHESSLASTLNNAQTHADLFKQSLSAFSQRNISTKLASSSPSVFKYRAMAWPYHLSASKRSGRIDEQLNLLCTFFSKQSVLTWINIVASLKHLRALVDASQSIDAFVKAKRKADAAKDPTSRRYDDLEKLEGWSKDLLKVMGKFGSNLLQDPETVYHCLAPFCPTSSQIFKSFGVQNSTGIQVSGQTNEWDDCLARVSLGSGSVGTLIACSDAHIAIVDSSGRITIWDATAFELVAVLSHGEMISAVCFNGKGDSLATYGGKTTKIWNTRLGSLEVTFPNLDGTCAICMHFTDNDHVLMIVSNQQYVCRAAIFTHPIGWNGESVGDVRDGEEFDGAFETAPTTLTISPDGQKVASTFRAYPVTISSTTSFRTLQRVTRTSRLVSGLKAAPFASDVAWHPDSEQLLGVFKDGFSFRLNIIDGAYQEFPPTLNQHPIGIHCSPDGAAYAILNGNGSVEAYDYRSSTMIYQLSSPGRISAFSFSCDGRRFYDVRRSHCTIWEPNALVRLSTSEDEPAHSLSFDDSAPKSSVASEGQDDLSAPAILISYQNRRSLIALADADGSVDIIDTKTLQKRNVANISSRARAGHLAWNHNGTSLCYSELRRQISVFDVYEDKAQLTERILTKKVAKGMTQVAFLGDSNMLLIASESGAFMFSRQPATLKASFLVDPGSPQRHWLTHPSLKQFIIAVGVDGMTVHSSEDLQQIAQCQWKQHAPGTVDKANRDSISPVSEEVSDVRATFYLSYIIVKISRKTPLQDLKPRFTIFDVAGVDARGGTAEMITIPETVFSAIELPLNILANGNFVFLDSFFWVCSWNVKGGGVTRHFFIPRDWLPVQSLDLIHLTESGAILCPRKGGVSTVRGYVRTSW</sequence>
<name>A0A162L034_CORDF</name>
<reference evidence="4 5" key="1">
    <citation type="journal article" date="2016" name="Genome Biol. Evol.">
        <title>Divergent and convergent evolution of fungal pathogenicity.</title>
        <authorList>
            <person name="Shang Y."/>
            <person name="Xiao G."/>
            <person name="Zheng P."/>
            <person name="Cen K."/>
            <person name="Zhan S."/>
            <person name="Wang C."/>
        </authorList>
    </citation>
    <scope>NUCLEOTIDE SEQUENCE [LARGE SCALE GENOMIC DNA]</scope>
    <source>
        <strain evidence="4 5">RCEF 1005</strain>
    </source>
</reference>
<dbReference type="InterPro" id="IPR056884">
    <property type="entry name" value="NPHP3-like_N"/>
</dbReference>
<dbReference type="Gene3D" id="2.130.10.10">
    <property type="entry name" value="YVTN repeat-like/Quinoprotein amine dehydrogenase"/>
    <property type="match status" value="2"/>
</dbReference>
<organism evidence="4 5">
    <name type="scientific">Akanthomyces lecanii RCEF 1005</name>
    <dbReference type="NCBI Taxonomy" id="1081108"/>
    <lineage>
        <taxon>Eukaryota</taxon>
        <taxon>Fungi</taxon>
        <taxon>Dikarya</taxon>
        <taxon>Ascomycota</taxon>
        <taxon>Pezizomycotina</taxon>
        <taxon>Sordariomycetes</taxon>
        <taxon>Hypocreomycetidae</taxon>
        <taxon>Hypocreales</taxon>
        <taxon>Cordycipitaceae</taxon>
        <taxon>Akanthomyces</taxon>
        <taxon>Cordyceps confragosa</taxon>
    </lineage>
</organism>
<feature type="domain" description="Nephrocystin 3-like N-terminal" evidence="3">
    <location>
        <begin position="19"/>
        <end position="180"/>
    </location>
</feature>
<dbReference type="PANTHER" id="PTHR10039">
    <property type="entry name" value="AMELOGENIN"/>
    <property type="match status" value="1"/>
</dbReference>
<dbReference type="Proteomes" id="UP000076881">
    <property type="component" value="Unassembled WGS sequence"/>
</dbReference>
<keyword evidence="5" id="KW-1185">Reference proteome</keyword>
<accession>A0A162L034</accession>
<dbReference type="Gene3D" id="3.40.50.300">
    <property type="entry name" value="P-loop containing nucleotide triphosphate hydrolases"/>
    <property type="match status" value="1"/>
</dbReference>
<dbReference type="InterPro" id="IPR011047">
    <property type="entry name" value="Quinoprotein_ADH-like_sf"/>
</dbReference>